<accession>A0AAX4NYA3</accession>
<dbReference type="PANTHER" id="PTHR14463:SF10">
    <property type="entry name" value="LIPASE MATURATION FACTOR 1"/>
    <property type="match status" value="1"/>
</dbReference>
<evidence type="ECO:0000256" key="7">
    <source>
        <dbReference type="SAM" id="MobiDB-lite"/>
    </source>
</evidence>
<evidence type="ECO:0000256" key="5">
    <source>
        <dbReference type="ARBA" id="ARBA00022989"/>
    </source>
</evidence>
<evidence type="ECO:0000256" key="4">
    <source>
        <dbReference type="ARBA" id="ARBA00022824"/>
    </source>
</evidence>
<comment type="subcellular location">
    <subcellularLocation>
        <location evidence="1">Endoplasmic reticulum membrane</location>
        <topology evidence="1">Multi-pass membrane protein</topology>
    </subcellularLocation>
</comment>
<dbReference type="InterPro" id="IPR057434">
    <property type="entry name" value="LMF1/2_N"/>
</dbReference>
<proteinExistence type="inferred from homology"/>
<feature type="compositionally biased region" description="Basic residues" evidence="7">
    <location>
        <begin position="26"/>
        <end position="48"/>
    </location>
</feature>
<dbReference type="AlphaFoldDB" id="A0AAX4NYA3"/>
<feature type="transmembrane region" description="Helical" evidence="8">
    <location>
        <begin position="76"/>
        <end position="98"/>
    </location>
</feature>
<keyword evidence="5 8" id="KW-1133">Transmembrane helix</keyword>
<reference evidence="11 12" key="1">
    <citation type="submission" date="2024-03" db="EMBL/GenBank/DDBJ databases">
        <title>Complete genome sequence of the green alga Chloropicon roscoffensis RCC1871.</title>
        <authorList>
            <person name="Lemieux C."/>
            <person name="Pombert J.-F."/>
            <person name="Otis C."/>
            <person name="Turmel M."/>
        </authorList>
    </citation>
    <scope>NUCLEOTIDE SEQUENCE [LARGE SCALE GENOMIC DNA]</scope>
    <source>
        <strain evidence="11 12">RCC1871</strain>
    </source>
</reference>
<evidence type="ECO:0000256" key="8">
    <source>
        <dbReference type="SAM" id="Phobius"/>
    </source>
</evidence>
<dbReference type="InterPro" id="IPR057433">
    <property type="entry name" value="LMF1/2_C"/>
</dbReference>
<dbReference type="Pfam" id="PF25179">
    <property type="entry name" value="LMF1_C"/>
    <property type="match status" value="1"/>
</dbReference>
<evidence type="ECO:0000256" key="2">
    <source>
        <dbReference type="ARBA" id="ARBA00005512"/>
    </source>
</evidence>
<dbReference type="Proteomes" id="UP001472866">
    <property type="component" value="Chromosome 01"/>
</dbReference>
<feature type="domain" description="Lipase maturation factor 1/2 C-terminal" evidence="10">
    <location>
        <begin position="432"/>
        <end position="570"/>
    </location>
</feature>
<organism evidence="11 12">
    <name type="scientific">Chloropicon roscoffensis</name>
    <dbReference type="NCBI Taxonomy" id="1461544"/>
    <lineage>
        <taxon>Eukaryota</taxon>
        <taxon>Viridiplantae</taxon>
        <taxon>Chlorophyta</taxon>
        <taxon>Chloropicophyceae</taxon>
        <taxon>Chloropicales</taxon>
        <taxon>Chloropicaceae</taxon>
        <taxon>Chloropicon</taxon>
    </lineage>
</organism>
<evidence type="ECO:0000256" key="6">
    <source>
        <dbReference type="ARBA" id="ARBA00023136"/>
    </source>
</evidence>
<feature type="transmembrane region" description="Helical" evidence="8">
    <location>
        <begin position="228"/>
        <end position="247"/>
    </location>
</feature>
<feature type="transmembrane region" description="Helical" evidence="8">
    <location>
        <begin position="194"/>
        <end position="216"/>
    </location>
</feature>
<feature type="compositionally biased region" description="Gly residues" evidence="7">
    <location>
        <begin position="54"/>
        <end position="65"/>
    </location>
</feature>
<feature type="transmembrane region" description="Helical" evidence="8">
    <location>
        <begin position="312"/>
        <end position="334"/>
    </location>
</feature>
<feature type="region of interest" description="Disordered" evidence="7">
    <location>
        <begin position="1"/>
        <end position="66"/>
    </location>
</feature>
<keyword evidence="3 8" id="KW-0812">Transmembrane</keyword>
<dbReference type="InterPro" id="IPR009613">
    <property type="entry name" value="LMF"/>
</dbReference>
<evidence type="ECO:0000313" key="11">
    <source>
        <dbReference type="EMBL" id="WZN58565.1"/>
    </source>
</evidence>
<comment type="similarity">
    <text evidence="2">Belongs to the lipase maturation factor family.</text>
</comment>
<keyword evidence="12" id="KW-1185">Reference proteome</keyword>
<keyword evidence="6 8" id="KW-0472">Membrane</keyword>
<feature type="transmembrane region" description="Helical" evidence="8">
    <location>
        <begin position="155"/>
        <end position="182"/>
    </location>
</feature>
<dbReference type="Pfam" id="PF06762">
    <property type="entry name" value="LMF1"/>
    <property type="match status" value="1"/>
</dbReference>
<feature type="domain" description="Lipase maturation factor 1/2 N-terminal" evidence="9">
    <location>
        <begin position="193"/>
        <end position="351"/>
    </location>
</feature>
<evidence type="ECO:0000313" key="12">
    <source>
        <dbReference type="Proteomes" id="UP001472866"/>
    </source>
</evidence>
<evidence type="ECO:0000256" key="3">
    <source>
        <dbReference type="ARBA" id="ARBA00022692"/>
    </source>
</evidence>
<keyword evidence="4" id="KW-0256">Endoplasmic reticulum</keyword>
<gene>
    <name evidence="11" type="ORF">HKI87_01g00890</name>
</gene>
<feature type="region of interest" description="Disordered" evidence="7">
    <location>
        <begin position="591"/>
        <end position="615"/>
    </location>
</feature>
<evidence type="ECO:0000259" key="10">
    <source>
        <dbReference type="Pfam" id="PF25179"/>
    </source>
</evidence>
<evidence type="ECO:0000256" key="1">
    <source>
        <dbReference type="ARBA" id="ARBA00004477"/>
    </source>
</evidence>
<evidence type="ECO:0000259" key="9">
    <source>
        <dbReference type="Pfam" id="PF06762"/>
    </source>
</evidence>
<protein>
    <submittedName>
        <fullName evidence="11">Lipase maturation factor</fullName>
    </submittedName>
</protein>
<sequence length="615" mass="69922">MSEAERPQGGRRRSARIAARSTPQPKRGRIRSRSRSRSRPASRRGHHRREADGGSSGGKAAGRGGATVEVRPRERYYLAGILFLRYLGLLYFIAFGIATRQNRALLGENGITPYALKMEATLAISHNDWSKAFWQAPSLLWFVKPSDENLLNLSWAGMALSLLPMLHGACNSVVLFALWVLYTSIVNVGGTFYAFGWETLLLEVGFWAITISPALRWHRFPEFSTPPLVVWAMRLLLFRVMIGAGLIKIRGDRCWRDLTCMTHHYETQPLPNPLSFWLHGLPSWWHSVETATNHVVELVAPLLLLCPRRLRLFGGLVQVGFQAALILSGNLSFLNYLTIAPAIMCFDDEFLLPIVRPWPFLGVRAETRGRLGRRYRYEEEERRRRSVADYFEPGNMVSLVLAFLLLGLSRNVYRNLASPNQVMNTSFDSLKLVNTYGAFGSVSKERKEVVLEATMAEDFSNPSALWEEYSFKCKPSGVRRRPCVLAPWHLRLDWLMWFAAFGENVNRYPWLVSLMDKLLSDPSAVSGLLEKLPFEGKPPKAVRATLYDYKFANATEGGAWWRRERVGEYCGPLTLGNASVRRYLRAHGLARKEEEGEEAAPRMKRKPRDSVEEEL</sequence>
<dbReference type="GO" id="GO:0051604">
    <property type="term" value="P:protein maturation"/>
    <property type="evidence" value="ECO:0007669"/>
    <property type="project" value="InterPro"/>
</dbReference>
<name>A0AAX4NYA3_9CHLO</name>
<dbReference type="PANTHER" id="PTHR14463">
    <property type="entry name" value="LIPASE MATURATION FACTOR"/>
    <property type="match status" value="1"/>
</dbReference>
<dbReference type="EMBL" id="CP151501">
    <property type="protein sequence ID" value="WZN58565.1"/>
    <property type="molecule type" value="Genomic_DNA"/>
</dbReference>
<dbReference type="GO" id="GO:0005789">
    <property type="term" value="C:endoplasmic reticulum membrane"/>
    <property type="evidence" value="ECO:0007669"/>
    <property type="project" value="UniProtKB-SubCell"/>
</dbReference>